<organism evidence="2 3">
    <name type="scientific">Anoxynatronum buryatiense</name>
    <dbReference type="NCBI Taxonomy" id="489973"/>
    <lineage>
        <taxon>Bacteria</taxon>
        <taxon>Bacillati</taxon>
        <taxon>Bacillota</taxon>
        <taxon>Clostridia</taxon>
        <taxon>Eubacteriales</taxon>
        <taxon>Clostridiaceae</taxon>
        <taxon>Anoxynatronum</taxon>
    </lineage>
</organism>
<evidence type="ECO:0000313" key="2">
    <source>
        <dbReference type="EMBL" id="SMP57981.1"/>
    </source>
</evidence>
<feature type="domain" description="Nif11" evidence="1">
    <location>
        <begin position="10"/>
        <end position="46"/>
    </location>
</feature>
<dbReference type="EMBL" id="FXUF01000007">
    <property type="protein sequence ID" value="SMP57981.1"/>
    <property type="molecule type" value="Genomic_DNA"/>
</dbReference>
<dbReference type="RefSeq" id="WP_283409355.1">
    <property type="nucleotide sequence ID" value="NZ_FXUF01000007.1"/>
</dbReference>
<sequence>MEDKMMLLKQKLEADEKLAEKLFQLETAEEVQALLKENGFDMTIEEINAAREALITSITPSETGELSEENLDRVAGGSTGDVPRRRMIHIPW</sequence>
<protein>
    <submittedName>
        <fullName evidence="2">Nif11-like leader peptide domain-containing protein</fullName>
    </submittedName>
</protein>
<keyword evidence="3" id="KW-1185">Reference proteome</keyword>
<comment type="caution">
    <text evidence="2">The sequence shown here is derived from an EMBL/GenBank/DDBJ whole genome shotgun (WGS) entry which is preliminary data.</text>
</comment>
<gene>
    <name evidence="2" type="ORF">SAMN06296020_10724</name>
</gene>
<evidence type="ECO:0000313" key="3">
    <source>
        <dbReference type="Proteomes" id="UP001158066"/>
    </source>
</evidence>
<accession>A0AA46AJ51</accession>
<proteinExistence type="predicted"/>
<name>A0AA46AJ51_9CLOT</name>
<reference evidence="2" key="1">
    <citation type="submission" date="2017-05" db="EMBL/GenBank/DDBJ databases">
        <authorList>
            <person name="Varghese N."/>
            <person name="Submissions S."/>
        </authorList>
    </citation>
    <scope>NUCLEOTIDE SEQUENCE</scope>
    <source>
        <strain evidence="2">Su22</strain>
    </source>
</reference>
<dbReference type="Proteomes" id="UP001158066">
    <property type="component" value="Unassembled WGS sequence"/>
</dbReference>
<dbReference type="AlphaFoldDB" id="A0AA46AJ51"/>
<dbReference type="Pfam" id="PF07862">
    <property type="entry name" value="Nif11"/>
    <property type="match status" value="1"/>
</dbReference>
<dbReference type="InterPro" id="IPR022516">
    <property type="entry name" value="CHP03798_Ocin"/>
</dbReference>
<dbReference type="NCBIfam" id="TIGR03798">
    <property type="entry name" value="leader_Nif11"/>
    <property type="match status" value="1"/>
</dbReference>
<evidence type="ECO:0000259" key="1">
    <source>
        <dbReference type="Pfam" id="PF07862"/>
    </source>
</evidence>
<dbReference type="InterPro" id="IPR012903">
    <property type="entry name" value="Nif11"/>
</dbReference>